<dbReference type="RefSeq" id="WP_289726035.1">
    <property type="nucleotide sequence ID" value="NZ_JAUDUY010000012.1"/>
</dbReference>
<dbReference type="Proteomes" id="UP001174839">
    <property type="component" value="Unassembled WGS sequence"/>
</dbReference>
<proteinExistence type="predicted"/>
<dbReference type="EMBL" id="JAUDUY010000012">
    <property type="protein sequence ID" value="MDM9632671.1"/>
    <property type="molecule type" value="Genomic_DNA"/>
</dbReference>
<keyword evidence="1" id="KW-0472">Membrane</keyword>
<keyword evidence="1" id="KW-1133">Transmembrane helix</keyword>
<evidence type="ECO:0000313" key="2">
    <source>
        <dbReference type="EMBL" id="MDM9632671.1"/>
    </source>
</evidence>
<organism evidence="2 3">
    <name type="scientific">Robiginitalea aurantiaca</name>
    <dbReference type="NCBI Taxonomy" id="3056915"/>
    <lineage>
        <taxon>Bacteria</taxon>
        <taxon>Pseudomonadati</taxon>
        <taxon>Bacteroidota</taxon>
        <taxon>Flavobacteriia</taxon>
        <taxon>Flavobacteriales</taxon>
        <taxon>Flavobacteriaceae</taxon>
        <taxon>Robiginitalea</taxon>
    </lineage>
</organism>
<keyword evidence="3" id="KW-1185">Reference proteome</keyword>
<keyword evidence="1" id="KW-0812">Transmembrane</keyword>
<comment type="caution">
    <text evidence="2">The sequence shown here is derived from an EMBL/GenBank/DDBJ whole genome shotgun (WGS) entry which is preliminary data.</text>
</comment>
<evidence type="ECO:0000313" key="3">
    <source>
        <dbReference type="Proteomes" id="UP001174839"/>
    </source>
</evidence>
<name>A0ABT7WIB6_9FLAO</name>
<feature type="transmembrane region" description="Helical" evidence="1">
    <location>
        <begin position="21"/>
        <end position="42"/>
    </location>
</feature>
<gene>
    <name evidence="2" type="ORF">QU605_14430</name>
</gene>
<evidence type="ECO:0000256" key="1">
    <source>
        <dbReference type="SAM" id="Phobius"/>
    </source>
</evidence>
<accession>A0ABT7WIB6</accession>
<sequence>MLRFFRQIRQRLITDNKFSKYLLYAIGEILLVVIGILIALQVNAYQDERMERSKECEYLSSLITDLTIEKNFLETYATFDQEVIFNAEALLQAQYDRGNFLVDDIFSKQLSILNNRSTFRKHNTTYMELLATGDLNLLKDQALKQEVMLHFQKLDQYETIIRQNNEYIDNHFAPLALKVGTHYIPNHQLKWSKNIIDKGYVREKLIRPSDAESMYYQYVSDRLEDPLDQLELLNQIQYRYRISVVHLSLVDELLENNQDLLEHFKEAIKPCS</sequence>
<protein>
    <submittedName>
        <fullName evidence="2">Uncharacterized protein</fullName>
    </submittedName>
</protein>
<reference evidence="2" key="1">
    <citation type="submission" date="2023-06" db="EMBL/GenBank/DDBJ databases">
        <title>Robiginitalea aurantiacus sp. nov. and Algoriphagus sediminis sp. nov., isolated from coastal sediment.</title>
        <authorList>
            <person name="Zhou Z.Y."/>
            <person name="An J."/>
            <person name="Jia Y.W."/>
            <person name="Du Z.J."/>
        </authorList>
    </citation>
    <scope>NUCLEOTIDE SEQUENCE</scope>
    <source>
        <strain evidence="2">M39</strain>
    </source>
</reference>